<keyword evidence="1" id="KW-1133">Transmembrane helix</keyword>
<organism evidence="3 4">
    <name type="scientific">Noviherbaspirillum pedocola</name>
    <dbReference type="NCBI Taxonomy" id="2801341"/>
    <lineage>
        <taxon>Bacteria</taxon>
        <taxon>Pseudomonadati</taxon>
        <taxon>Pseudomonadota</taxon>
        <taxon>Betaproteobacteria</taxon>
        <taxon>Burkholderiales</taxon>
        <taxon>Oxalobacteraceae</taxon>
        <taxon>Noviherbaspirillum</taxon>
    </lineage>
</organism>
<sequence length="148" mass="15566">MLGLGLGAIYTGLGYQVGTLTRMGPGYFPVAVGAVLATMGLIIALAGLRAQSQYRRKPAAGAALPQARGQSPEWRGWSCIVLSAVAFIVLGRWGGLAPATFAVTFIAALGDRQNTIKSALLLALAMVAVAVIVFSWALQMQFPLFRWG</sequence>
<dbReference type="Pfam" id="PF07331">
    <property type="entry name" value="TctB"/>
    <property type="match status" value="1"/>
</dbReference>
<accession>A0A934T1W6</accession>
<keyword evidence="1" id="KW-0472">Membrane</keyword>
<feature type="transmembrane region" description="Helical" evidence="1">
    <location>
        <begin position="80"/>
        <end position="107"/>
    </location>
</feature>
<feature type="transmembrane region" description="Helical" evidence="1">
    <location>
        <begin position="27"/>
        <end position="48"/>
    </location>
</feature>
<dbReference type="EMBL" id="JAEPBG010000011">
    <property type="protein sequence ID" value="MBK4737369.1"/>
    <property type="molecule type" value="Genomic_DNA"/>
</dbReference>
<comment type="caution">
    <text evidence="3">The sequence shown here is derived from an EMBL/GenBank/DDBJ whole genome shotgun (WGS) entry which is preliminary data.</text>
</comment>
<dbReference type="InterPro" id="IPR009936">
    <property type="entry name" value="DUF1468"/>
</dbReference>
<reference evidence="3" key="1">
    <citation type="submission" date="2021-01" db="EMBL/GenBank/DDBJ databases">
        <title>Genome sequence of strain Noviherbaspirillum sp. DKR-6.</title>
        <authorList>
            <person name="Chaudhary D.K."/>
        </authorList>
    </citation>
    <scope>NUCLEOTIDE SEQUENCE</scope>
    <source>
        <strain evidence="3">DKR-6</strain>
    </source>
</reference>
<evidence type="ECO:0000313" key="3">
    <source>
        <dbReference type="EMBL" id="MBK4737369.1"/>
    </source>
</evidence>
<evidence type="ECO:0000256" key="1">
    <source>
        <dbReference type="SAM" id="Phobius"/>
    </source>
</evidence>
<dbReference type="AlphaFoldDB" id="A0A934T1W6"/>
<keyword evidence="4" id="KW-1185">Reference proteome</keyword>
<proteinExistence type="predicted"/>
<feature type="transmembrane region" description="Helical" evidence="1">
    <location>
        <begin position="119"/>
        <end position="138"/>
    </location>
</feature>
<protein>
    <submittedName>
        <fullName evidence="3">Tripartite tricarboxylate transporter TctB family protein</fullName>
    </submittedName>
</protein>
<evidence type="ECO:0000259" key="2">
    <source>
        <dbReference type="Pfam" id="PF07331"/>
    </source>
</evidence>
<feature type="domain" description="DUF1468" evidence="2">
    <location>
        <begin position="5"/>
        <end position="143"/>
    </location>
</feature>
<name>A0A934T1W6_9BURK</name>
<evidence type="ECO:0000313" key="4">
    <source>
        <dbReference type="Proteomes" id="UP000622890"/>
    </source>
</evidence>
<gene>
    <name evidence="3" type="ORF">JJB74_22340</name>
</gene>
<keyword evidence="1" id="KW-0812">Transmembrane</keyword>
<dbReference type="Proteomes" id="UP000622890">
    <property type="component" value="Unassembled WGS sequence"/>
</dbReference>